<dbReference type="GO" id="GO:0015740">
    <property type="term" value="P:C4-dicarboxylate transport"/>
    <property type="evidence" value="ECO:0007669"/>
    <property type="project" value="TreeGrafter"/>
</dbReference>
<evidence type="ECO:0000256" key="2">
    <source>
        <dbReference type="ARBA" id="ARBA00022448"/>
    </source>
</evidence>
<evidence type="ECO:0000256" key="6">
    <source>
        <dbReference type="ARBA" id="ARBA00022989"/>
    </source>
</evidence>
<dbReference type="PANTHER" id="PTHR35011">
    <property type="entry name" value="2,3-DIKETO-L-GULONATE TRAP TRANSPORTER SMALL PERMEASE PROTEIN YIAM"/>
    <property type="match status" value="1"/>
</dbReference>
<evidence type="ECO:0000256" key="7">
    <source>
        <dbReference type="ARBA" id="ARBA00023136"/>
    </source>
</evidence>
<keyword evidence="3" id="KW-1003">Cell membrane</keyword>
<dbReference type="AlphaFoldDB" id="A0AAE3SYY3"/>
<evidence type="ECO:0000259" key="11">
    <source>
        <dbReference type="Pfam" id="PF04290"/>
    </source>
</evidence>
<keyword evidence="13" id="KW-1185">Reference proteome</keyword>
<dbReference type="RefSeq" id="WP_271427226.1">
    <property type="nucleotide sequence ID" value="NZ_JAQIPB010000002.1"/>
</dbReference>
<gene>
    <name evidence="12" type="ORF">PGB34_06365</name>
</gene>
<feature type="transmembrane region" description="Helical" evidence="9">
    <location>
        <begin position="7"/>
        <end position="31"/>
    </location>
</feature>
<keyword evidence="5 9" id="KW-0812">Transmembrane</keyword>
<dbReference type="EMBL" id="JAQIPB010000002">
    <property type="protein sequence ID" value="MDA7415985.1"/>
    <property type="molecule type" value="Genomic_DNA"/>
</dbReference>
<comment type="function">
    <text evidence="9">Part of the tripartite ATP-independent periplasmic (TRAP) transport system.</text>
</comment>
<evidence type="ECO:0000313" key="13">
    <source>
        <dbReference type="Proteomes" id="UP001212602"/>
    </source>
</evidence>
<reference evidence="12" key="1">
    <citation type="submission" date="2023-01" db="EMBL/GenBank/DDBJ databases">
        <title>Xenophilus mangrovi sp. nov., isolated from soil of Mangrove nature reserve.</title>
        <authorList>
            <person name="Xu S."/>
            <person name="Liu Z."/>
            <person name="Xu Y."/>
        </authorList>
    </citation>
    <scope>NUCLEOTIDE SEQUENCE</scope>
    <source>
        <strain evidence="12">YW8</strain>
    </source>
</reference>
<evidence type="ECO:0000256" key="9">
    <source>
        <dbReference type="RuleBase" id="RU369079"/>
    </source>
</evidence>
<proteinExistence type="inferred from homology"/>
<dbReference type="PANTHER" id="PTHR35011:SF2">
    <property type="entry name" value="2,3-DIKETO-L-GULONATE TRAP TRANSPORTER SMALL PERMEASE PROTEIN YIAM"/>
    <property type="match status" value="1"/>
</dbReference>
<feature type="transmembrane region" description="Helical" evidence="9">
    <location>
        <begin position="127"/>
        <end position="144"/>
    </location>
</feature>
<comment type="similarity">
    <text evidence="8 9">Belongs to the TRAP transporter small permease family.</text>
</comment>
<feature type="transmembrane region" description="Helical" evidence="9">
    <location>
        <begin position="86"/>
        <end position="107"/>
    </location>
</feature>
<name>A0AAE3SYY3_9BURK</name>
<evidence type="ECO:0000256" key="4">
    <source>
        <dbReference type="ARBA" id="ARBA00022519"/>
    </source>
</evidence>
<evidence type="ECO:0000256" key="10">
    <source>
        <dbReference type="SAM" id="MobiDB-lite"/>
    </source>
</evidence>
<dbReference type="GO" id="GO:0022857">
    <property type="term" value="F:transmembrane transporter activity"/>
    <property type="evidence" value="ECO:0007669"/>
    <property type="project" value="UniProtKB-UniRule"/>
</dbReference>
<feature type="region of interest" description="Disordered" evidence="10">
    <location>
        <begin position="155"/>
        <end position="178"/>
    </location>
</feature>
<evidence type="ECO:0000256" key="3">
    <source>
        <dbReference type="ARBA" id="ARBA00022475"/>
    </source>
</evidence>
<dbReference type="Proteomes" id="UP001212602">
    <property type="component" value="Unassembled WGS sequence"/>
</dbReference>
<dbReference type="Pfam" id="PF04290">
    <property type="entry name" value="DctQ"/>
    <property type="match status" value="1"/>
</dbReference>
<keyword evidence="6 9" id="KW-1133">Transmembrane helix</keyword>
<keyword evidence="7 9" id="KW-0472">Membrane</keyword>
<dbReference type="InterPro" id="IPR055348">
    <property type="entry name" value="DctQ"/>
</dbReference>
<keyword evidence="4 9" id="KW-0997">Cell inner membrane</keyword>
<dbReference type="InterPro" id="IPR007387">
    <property type="entry name" value="TRAP_DctQ"/>
</dbReference>
<comment type="subcellular location">
    <subcellularLocation>
        <location evidence="1 9">Cell inner membrane</location>
        <topology evidence="1 9">Multi-pass membrane protein</topology>
    </subcellularLocation>
</comment>
<dbReference type="GO" id="GO:0005886">
    <property type="term" value="C:plasma membrane"/>
    <property type="evidence" value="ECO:0007669"/>
    <property type="project" value="UniProtKB-SubCell"/>
</dbReference>
<accession>A0AAE3SYY3</accession>
<evidence type="ECO:0000256" key="1">
    <source>
        <dbReference type="ARBA" id="ARBA00004429"/>
    </source>
</evidence>
<sequence length="178" mass="19398">MSIIERAVVGICKLILWISTTVIFLILVGNTVLRYGSGMSLQWANEVPELLFPWLVMSGIVLAASRGAHITTTFMVEALPPAWQRWLAVGSWTVVAALYGTLAWSTAKMLEIVHDERSQILQIPGSITYACVMCGMAMLAALALQSAWHALRQVPGQEPPATQAGTDAAEQRVPSVHW</sequence>
<feature type="domain" description="Tripartite ATP-independent periplasmic transporters DctQ component" evidence="11">
    <location>
        <begin position="23"/>
        <end position="152"/>
    </location>
</feature>
<keyword evidence="2 9" id="KW-0813">Transport</keyword>
<feature type="transmembrane region" description="Helical" evidence="9">
    <location>
        <begin position="51"/>
        <end position="74"/>
    </location>
</feature>
<organism evidence="12 13">
    <name type="scientific">Xenophilus arseniciresistens</name>
    <dbReference type="NCBI Taxonomy" id="1283306"/>
    <lineage>
        <taxon>Bacteria</taxon>
        <taxon>Pseudomonadati</taxon>
        <taxon>Pseudomonadota</taxon>
        <taxon>Betaproteobacteria</taxon>
        <taxon>Burkholderiales</taxon>
        <taxon>Comamonadaceae</taxon>
        <taxon>Xenophilus</taxon>
    </lineage>
</organism>
<evidence type="ECO:0000256" key="5">
    <source>
        <dbReference type="ARBA" id="ARBA00022692"/>
    </source>
</evidence>
<comment type="subunit">
    <text evidence="9">The complex comprises the extracytoplasmic solute receptor protein and the two transmembrane proteins.</text>
</comment>
<protein>
    <recommendedName>
        <fullName evidence="9">TRAP transporter small permease protein</fullName>
    </recommendedName>
</protein>
<evidence type="ECO:0000313" key="12">
    <source>
        <dbReference type="EMBL" id="MDA7415985.1"/>
    </source>
</evidence>
<evidence type="ECO:0000256" key="8">
    <source>
        <dbReference type="ARBA" id="ARBA00038436"/>
    </source>
</evidence>
<comment type="caution">
    <text evidence="12">The sequence shown here is derived from an EMBL/GenBank/DDBJ whole genome shotgun (WGS) entry which is preliminary data.</text>
</comment>